<evidence type="ECO:0000256" key="4">
    <source>
        <dbReference type="ARBA" id="ARBA00022490"/>
    </source>
</evidence>
<dbReference type="Gene3D" id="2.30.30.30">
    <property type="match status" value="1"/>
</dbReference>
<organism evidence="12 13">
    <name type="scientific">Deminuibacter soli</name>
    <dbReference type="NCBI Taxonomy" id="2291815"/>
    <lineage>
        <taxon>Bacteria</taxon>
        <taxon>Pseudomonadati</taxon>
        <taxon>Bacteroidota</taxon>
        <taxon>Chitinophagia</taxon>
        <taxon>Chitinophagales</taxon>
        <taxon>Chitinophagaceae</taxon>
        <taxon>Deminuibacter</taxon>
    </lineage>
</organism>
<evidence type="ECO:0000256" key="5">
    <source>
        <dbReference type="ARBA" id="ARBA00022768"/>
    </source>
</evidence>
<dbReference type="Pfam" id="PF09285">
    <property type="entry name" value="Elong-fact-P_C"/>
    <property type="match status" value="1"/>
</dbReference>
<dbReference type="UniPathway" id="UPA00345"/>
<evidence type="ECO:0000256" key="8">
    <source>
        <dbReference type="NCBIfam" id="TIGR00038"/>
    </source>
</evidence>
<evidence type="ECO:0000313" key="12">
    <source>
        <dbReference type="EMBL" id="RFM26024.1"/>
    </source>
</evidence>
<evidence type="ECO:0000259" key="11">
    <source>
        <dbReference type="SMART" id="SM01185"/>
    </source>
</evidence>
<dbReference type="Proteomes" id="UP000261284">
    <property type="component" value="Unassembled WGS sequence"/>
</dbReference>
<reference evidence="12 13" key="1">
    <citation type="submission" date="2018-08" db="EMBL/GenBank/DDBJ databases">
        <title>Chitinophagaceae sp. K23C18032701, a novel bacterium isolated from forest soil.</title>
        <authorList>
            <person name="Wang C."/>
        </authorList>
    </citation>
    <scope>NUCLEOTIDE SEQUENCE [LARGE SCALE GENOMIC DNA]</scope>
    <source>
        <strain evidence="12 13">K23C18032701</strain>
    </source>
</reference>
<dbReference type="PANTHER" id="PTHR30053:SF12">
    <property type="entry name" value="ELONGATION FACTOR P (EF-P) FAMILY PROTEIN"/>
    <property type="match status" value="1"/>
</dbReference>
<dbReference type="InterPro" id="IPR008991">
    <property type="entry name" value="Translation_prot_SH3-like_sf"/>
</dbReference>
<evidence type="ECO:0000256" key="6">
    <source>
        <dbReference type="ARBA" id="ARBA00022917"/>
    </source>
</evidence>
<dbReference type="PANTHER" id="PTHR30053">
    <property type="entry name" value="ELONGATION FACTOR P"/>
    <property type="match status" value="1"/>
</dbReference>
<dbReference type="InterPro" id="IPR011768">
    <property type="entry name" value="Transl_elongation_fac_P"/>
</dbReference>
<dbReference type="EMBL" id="QTJU01000012">
    <property type="protein sequence ID" value="RFM26024.1"/>
    <property type="molecule type" value="Genomic_DNA"/>
</dbReference>
<comment type="similarity">
    <text evidence="3 7 9">Belongs to the elongation factor P family.</text>
</comment>
<dbReference type="SUPFAM" id="SSF50104">
    <property type="entry name" value="Translation proteins SH3-like domain"/>
    <property type="match status" value="1"/>
</dbReference>
<keyword evidence="5 7" id="KW-0251">Elongation factor</keyword>
<dbReference type="InterPro" id="IPR013185">
    <property type="entry name" value="Transl_elong_KOW-like"/>
</dbReference>
<dbReference type="CDD" id="cd04470">
    <property type="entry name" value="S1_EF-P_repeat_1"/>
    <property type="match status" value="1"/>
</dbReference>
<dbReference type="SMART" id="SM00841">
    <property type="entry name" value="Elong-fact-P_C"/>
    <property type="match status" value="1"/>
</dbReference>
<dbReference type="SUPFAM" id="SSF50249">
    <property type="entry name" value="Nucleic acid-binding proteins"/>
    <property type="match status" value="2"/>
</dbReference>
<dbReference type="GO" id="GO:0005829">
    <property type="term" value="C:cytosol"/>
    <property type="evidence" value="ECO:0007669"/>
    <property type="project" value="UniProtKB-ARBA"/>
</dbReference>
<dbReference type="InterPro" id="IPR020599">
    <property type="entry name" value="Transl_elong_fac_P/YeiP"/>
</dbReference>
<evidence type="ECO:0000259" key="10">
    <source>
        <dbReference type="SMART" id="SM00841"/>
    </source>
</evidence>
<dbReference type="InterPro" id="IPR015365">
    <property type="entry name" value="Elong-fact-P_C"/>
</dbReference>
<evidence type="ECO:0000313" key="13">
    <source>
        <dbReference type="Proteomes" id="UP000261284"/>
    </source>
</evidence>
<accession>A0A3E1NDV0</accession>
<dbReference type="GO" id="GO:0043043">
    <property type="term" value="P:peptide biosynthetic process"/>
    <property type="evidence" value="ECO:0007669"/>
    <property type="project" value="InterPro"/>
</dbReference>
<dbReference type="InterPro" id="IPR014722">
    <property type="entry name" value="Rib_uL2_dom2"/>
</dbReference>
<dbReference type="GO" id="GO:0003746">
    <property type="term" value="F:translation elongation factor activity"/>
    <property type="evidence" value="ECO:0007669"/>
    <property type="project" value="UniProtKB-UniRule"/>
</dbReference>
<evidence type="ECO:0000256" key="7">
    <source>
        <dbReference type="HAMAP-Rule" id="MF_00141"/>
    </source>
</evidence>
<dbReference type="SMART" id="SM01185">
    <property type="entry name" value="EFP"/>
    <property type="match status" value="1"/>
</dbReference>
<gene>
    <name evidence="7 12" type="primary">efp</name>
    <name evidence="12" type="ORF">DXN05_22125</name>
</gene>
<dbReference type="HAMAP" id="MF_00141">
    <property type="entry name" value="EF_P"/>
    <property type="match status" value="1"/>
</dbReference>
<sequence length="190" mass="21280">MATTSDISRGMILKLDGSLYSVVEFGENKTARAAAKVWAKLKGVDNSRTIEKTWNSGENIFPVRVEKKTFQYLYKDDSGYNLMNNETFEQIALGEEMIDAPQFLKEGSEVYVFINNETEQPIGAELPEKIVVLVTYCEPGLKGDTATRALKPATIETGATVNVPLFVNENELIRVNTKTGEYVERVKEKE</sequence>
<dbReference type="FunFam" id="2.40.50.140:FF:000009">
    <property type="entry name" value="Elongation factor P"/>
    <property type="match status" value="1"/>
</dbReference>
<dbReference type="InterPro" id="IPR012340">
    <property type="entry name" value="NA-bd_OB-fold"/>
</dbReference>
<feature type="domain" description="Translation elongation factor P/YeiP central" evidence="11">
    <location>
        <begin position="67"/>
        <end position="122"/>
    </location>
</feature>
<dbReference type="Pfam" id="PF01132">
    <property type="entry name" value="EFP"/>
    <property type="match status" value="1"/>
</dbReference>
<keyword evidence="13" id="KW-1185">Reference proteome</keyword>
<dbReference type="AlphaFoldDB" id="A0A3E1NDV0"/>
<comment type="function">
    <text evidence="7">Involved in peptide bond synthesis. Stimulates efficient translation and peptide-bond synthesis on native or reconstituted 70S ribosomes in vitro. Probably functions indirectly by altering the affinity of the ribosome for aminoacyl-tRNA, thus increasing their reactivity as acceptors for peptidyl transferase.</text>
</comment>
<dbReference type="CDD" id="cd05794">
    <property type="entry name" value="S1_EF-P_repeat_2"/>
    <property type="match status" value="1"/>
</dbReference>
<dbReference type="NCBIfam" id="TIGR00038">
    <property type="entry name" value="efp"/>
    <property type="match status" value="1"/>
</dbReference>
<evidence type="ECO:0000256" key="9">
    <source>
        <dbReference type="RuleBase" id="RU004389"/>
    </source>
</evidence>
<comment type="caution">
    <text evidence="12">The sequence shown here is derived from an EMBL/GenBank/DDBJ whole genome shotgun (WGS) entry which is preliminary data.</text>
</comment>
<proteinExistence type="inferred from homology"/>
<dbReference type="PIRSF" id="PIRSF005901">
    <property type="entry name" value="EF-P"/>
    <property type="match status" value="1"/>
</dbReference>
<evidence type="ECO:0000256" key="3">
    <source>
        <dbReference type="ARBA" id="ARBA00009479"/>
    </source>
</evidence>
<evidence type="ECO:0000256" key="2">
    <source>
        <dbReference type="ARBA" id="ARBA00004815"/>
    </source>
</evidence>
<dbReference type="RefSeq" id="WP_116849473.1">
    <property type="nucleotide sequence ID" value="NZ_QTJU01000012.1"/>
</dbReference>
<evidence type="ECO:0000256" key="1">
    <source>
        <dbReference type="ARBA" id="ARBA00004496"/>
    </source>
</evidence>
<protein>
    <recommendedName>
        <fullName evidence="7 8">Elongation factor P</fullName>
        <shortName evidence="7">EF-P</shortName>
    </recommendedName>
</protein>
<dbReference type="NCBIfam" id="NF001810">
    <property type="entry name" value="PRK00529.1"/>
    <property type="match status" value="1"/>
</dbReference>
<feature type="domain" description="Elongation factor P C-terminal" evidence="10">
    <location>
        <begin position="130"/>
        <end position="185"/>
    </location>
</feature>
<keyword evidence="6 7" id="KW-0648">Protein biosynthesis</keyword>
<dbReference type="InterPro" id="IPR001059">
    <property type="entry name" value="Transl_elong_P/YeiP_cen"/>
</dbReference>
<comment type="subcellular location">
    <subcellularLocation>
        <location evidence="1 7">Cytoplasm</location>
    </subcellularLocation>
</comment>
<dbReference type="Pfam" id="PF08207">
    <property type="entry name" value="EFP_N"/>
    <property type="match status" value="1"/>
</dbReference>
<dbReference type="OrthoDB" id="9801844at2"/>
<dbReference type="Gene3D" id="2.40.50.140">
    <property type="entry name" value="Nucleic acid-binding proteins"/>
    <property type="match status" value="2"/>
</dbReference>
<keyword evidence="4 7" id="KW-0963">Cytoplasm</keyword>
<comment type="pathway">
    <text evidence="2 7">Protein biosynthesis; polypeptide chain elongation.</text>
</comment>
<dbReference type="FunFam" id="2.40.50.140:FF:000004">
    <property type="entry name" value="Elongation factor P"/>
    <property type="match status" value="1"/>
</dbReference>
<name>A0A3E1NDV0_9BACT</name>